<dbReference type="InterPro" id="IPR001680">
    <property type="entry name" value="WD40_rpt"/>
</dbReference>
<dbReference type="InterPro" id="IPR015943">
    <property type="entry name" value="WD40/YVTN_repeat-like_dom_sf"/>
</dbReference>
<evidence type="ECO:0000256" key="3">
    <source>
        <dbReference type="PROSITE-ProRule" id="PRU00221"/>
    </source>
</evidence>
<feature type="repeat" description="WD" evidence="3">
    <location>
        <begin position="28"/>
        <end position="69"/>
    </location>
</feature>
<organism evidence="4 5">
    <name type="scientific">Hydnomerulius pinastri MD-312</name>
    <dbReference type="NCBI Taxonomy" id="994086"/>
    <lineage>
        <taxon>Eukaryota</taxon>
        <taxon>Fungi</taxon>
        <taxon>Dikarya</taxon>
        <taxon>Basidiomycota</taxon>
        <taxon>Agaricomycotina</taxon>
        <taxon>Agaricomycetes</taxon>
        <taxon>Agaricomycetidae</taxon>
        <taxon>Boletales</taxon>
        <taxon>Boletales incertae sedis</taxon>
        <taxon>Leucogyrophana</taxon>
    </lineage>
</organism>
<evidence type="ECO:0000256" key="1">
    <source>
        <dbReference type="ARBA" id="ARBA00022574"/>
    </source>
</evidence>
<dbReference type="HOGENOM" id="CLU_000288_57_33_1"/>
<dbReference type="PROSITE" id="PS50294">
    <property type="entry name" value="WD_REPEATS_REGION"/>
    <property type="match status" value="4"/>
</dbReference>
<dbReference type="PANTHER" id="PTHR19879">
    <property type="entry name" value="TRANSCRIPTION INITIATION FACTOR TFIID"/>
    <property type="match status" value="1"/>
</dbReference>
<reference evidence="4 5" key="1">
    <citation type="submission" date="2014-04" db="EMBL/GenBank/DDBJ databases">
        <title>Evolutionary Origins and Diversification of the Mycorrhizal Mutualists.</title>
        <authorList>
            <consortium name="DOE Joint Genome Institute"/>
            <consortium name="Mycorrhizal Genomics Consortium"/>
            <person name="Kohler A."/>
            <person name="Kuo A."/>
            <person name="Nagy L.G."/>
            <person name="Floudas D."/>
            <person name="Copeland A."/>
            <person name="Barry K.W."/>
            <person name="Cichocki N."/>
            <person name="Veneault-Fourrey C."/>
            <person name="LaButti K."/>
            <person name="Lindquist E.A."/>
            <person name="Lipzen A."/>
            <person name="Lundell T."/>
            <person name="Morin E."/>
            <person name="Murat C."/>
            <person name="Riley R."/>
            <person name="Ohm R."/>
            <person name="Sun H."/>
            <person name="Tunlid A."/>
            <person name="Henrissat B."/>
            <person name="Grigoriev I.V."/>
            <person name="Hibbett D.S."/>
            <person name="Martin F."/>
        </authorList>
    </citation>
    <scope>NUCLEOTIDE SEQUENCE [LARGE SCALE GENOMIC DNA]</scope>
    <source>
        <strain evidence="4 5">MD-312</strain>
    </source>
</reference>
<feature type="repeat" description="WD" evidence="3">
    <location>
        <begin position="198"/>
        <end position="239"/>
    </location>
</feature>
<dbReference type="InterPro" id="IPR019775">
    <property type="entry name" value="WD40_repeat_CS"/>
</dbReference>
<accession>A0A0C9W8W9</accession>
<dbReference type="AlphaFoldDB" id="A0A0C9W8W9"/>
<evidence type="ECO:0000313" key="4">
    <source>
        <dbReference type="EMBL" id="KIJ59596.1"/>
    </source>
</evidence>
<evidence type="ECO:0000256" key="2">
    <source>
        <dbReference type="ARBA" id="ARBA00022737"/>
    </source>
</evidence>
<dbReference type="Proteomes" id="UP000053820">
    <property type="component" value="Unassembled WGS sequence"/>
</dbReference>
<sequence length="304" mass="33511">MSPEPPERSPAPLATYEPSGSVLPLATYTGHSDNIQSIAFLPDSKHIVSGSFDGSMRVWSLTQGDEVEEAERHSHWVRSLSFSRDSSRVASASDYKSVIVWSTSTGKRLAGPFTGHTGWVYCVAFSPDAERLATCDLNAMRIWHSHSSELALPPIHTHDGGGARSLSWTPGGNQIVAGCVDNSIRIFDTLNGSQIARWVSHTSSIWSIAISRDSRYIVSGSFDKTVKLWDATTHQQMGPALQHDEYVWSVCISPDAKYIASAGYDKTVMLWSLRKLVDPSYTIDQVRDPAFMILSHDLHVFFPG</sequence>
<protein>
    <recommendedName>
        <fullName evidence="6">WD40 repeat-like protein</fullName>
    </recommendedName>
</protein>
<dbReference type="InterPro" id="IPR020472">
    <property type="entry name" value="WD40_PAC1"/>
</dbReference>
<dbReference type="Pfam" id="PF00400">
    <property type="entry name" value="WD40"/>
    <property type="match status" value="6"/>
</dbReference>
<dbReference type="PROSITE" id="PS50082">
    <property type="entry name" value="WD_REPEATS_2"/>
    <property type="match status" value="4"/>
</dbReference>
<dbReference type="PRINTS" id="PR00320">
    <property type="entry name" value="GPROTEINBRPT"/>
</dbReference>
<evidence type="ECO:0000313" key="5">
    <source>
        <dbReference type="Proteomes" id="UP000053820"/>
    </source>
</evidence>
<keyword evidence="2" id="KW-0677">Repeat</keyword>
<dbReference type="EMBL" id="KN839884">
    <property type="protein sequence ID" value="KIJ59596.1"/>
    <property type="molecule type" value="Genomic_DNA"/>
</dbReference>
<name>A0A0C9W8W9_9AGAM</name>
<dbReference type="InterPro" id="IPR036322">
    <property type="entry name" value="WD40_repeat_dom_sf"/>
</dbReference>
<dbReference type="Gene3D" id="2.130.10.10">
    <property type="entry name" value="YVTN repeat-like/Quinoprotein amine dehydrogenase"/>
    <property type="match status" value="2"/>
</dbReference>
<evidence type="ECO:0008006" key="6">
    <source>
        <dbReference type="Google" id="ProtNLM"/>
    </source>
</evidence>
<feature type="repeat" description="WD" evidence="3">
    <location>
        <begin position="70"/>
        <end position="111"/>
    </location>
</feature>
<dbReference type="CDD" id="cd00200">
    <property type="entry name" value="WD40"/>
    <property type="match status" value="1"/>
</dbReference>
<dbReference type="SUPFAM" id="SSF50978">
    <property type="entry name" value="WD40 repeat-like"/>
    <property type="match status" value="1"/>
</dbReference>
<keyword evidence="1 3" id="KW-0853">WD repeat</keyword>
<dbReference type="PANTHER" id="PTHR19879:SF9">
    <property type="entry name" value="TRANSCRIPTION INITIATION FACTOR TFIID SUBUNIT 5"/>
    <property type="match status" value="1"/>
</dbReference>
<feature type="repeat" description="WD" evidence="3">
    <location>
        <begin position="240"/>
        <end position="274"/>
    </location>
</feature>
<gene>
    <name evidence="4" type="ORF">HYDPIDRAFT_100430</name>
</gene>
<dbReference type="PROSITE" id="PS00678">
    <property type="entry name" value="WD_REPEATS_1"/>
    <property type="match status" value="1"/>
</dbReference>
<proteinExistence type="predicted"/>
<dbReference type="OrthoDB" id="2682234at2759"/>
<keyword evidence="5" id="KW-1185">Reference proteome</keyword>
<dbReference type="SMART" id="SM00320">
    <property type="entry name" value="WD40"/>
    <property type="match status" value="6"/>
</dbReference>